<dbReference type="AlphaFoldDB" id="A0AAD5H6R9"/>
<comment type="similarity">
    <text evidence="2">Belongs to the peptidase M24B family.</text>
</comment>
<dbReference type="GO" id="GO:0005739">
    <property type="term" value="C:mitochondrion"/>
    <property type="evidence" value="ECO:0007669"/>
    <property type="project" value="TreeGrafter"/>
</dbReference>
<dbReference type="InterPro" id="IPR000994">
    <property type="entry name" value="Pept_M24"/>
</dbReference>
<dbReference type="GO" id="GO:0046872">
    <property type="term" value="F:metal ion binding"/>
    <property type="evidence" value="ECO:0007669"/>
    <property type="project" value="UniProtKB-KW"/>
</dbReference>
<keyword evidence="4" id="KW-0378">Hydrolase</keyword>
<evidence type="ECO:0000256" key="4">
    <source>
        <dbReference type="ARBA" id="ARBA00022801"/>
    </source>
</evidence>
<evidence type="ECO:0000256" key="2">
    <source>
        <dbReference type="ARBA" id="ARBA00008766"/>
    </source>
</evidence>
<evidence type="ECO:0000256" key="1">
    <source>
        <dbReference type="ARBA" id="ARBA00001936"/>
    </source>
</evidence>
<evidence type="ECO:0000259" key="6">
    <source>
        <dbReference type="Pfam" id="PF00557"/>
    </source>
</evidence>
<dbReference type="GO" id="GO:0006508">
    <property type="term" value="P:proteolysis"/>
    <property type="evidence" value="ECO:0007669"/>
    <property type="project" value="TreeGrafter"/>
</dbReference>
<comment type="cofactor">
    <cofactor evidence="1">
        <name>Mn(2+)</name>
        <dbReference type="ChEBI" id="CHEBI:29035"/>
    </cofactor>
</comment>
<protein>
    <recommendedName>
        <fullName evidence="6">Peptidase M24 domain-containing protein</fullName>
    </recommendedName>
</protein>
<proteinExistence type="inferred from homology"/>
<dbReference type="GO" id="GO:0004177">
    <property type="term" value="F:aminopeptidase activity"/>
    <property type="evidence" value="ECO:0007669"/>
    <property type="project" value="TreeGrafter"/>
</dbReference>
<dbReference type="PANTHER" id="PTHR43226">
    <property type="entry name" value="XAA-PRO AMINOPEPTIDASE 3"/>
    <property type="match status" value="1"/>
</dbReference>
<dbReference type="SUPFAM" id="SSF55920">
    <property type="entry name" value="Creatinase/aminopeptidase"/>
    <property type="match status" value="1"/>
</dbReference>
<dbReference type="EMBL" id="JADXDR010000046">
    <property type="protein sequence ID" value="KAI7842913.1"/>
    <property type="molecule type" value="Genomic_DNA"/>
</dbReference>
<evidence type="ECO:0000256" key="5">
    <source>
        <dbReference type="ARBA" id="ARBA00023211"/>
    </source>
</evidence>
<dbReference type="InterPro" id="IPR036005">
    <property type="entry name" value="Creatinase/aminopeptidase-like"/>
</dbReference>
<name>A0AAD5H6R9_9CHLO</name>
<accession>A0AAD5H6R9</accession>
<keyword evidence="3" id="KW-0479">Metal-binding</keyword>
<keyword evidence="8" id="KW-1185">Reference proteome</keyword>
<feature type="domain" description="Peptidase M24" evidence="6">
    <location>
        <begin position="3"/>
        <end position="45"/>
    </location>
</feature>
<comment type="caution">
    <text evidence="7">The sequence shown here is derived from an EMBL/GenBank/DDBJ whole genome shotgun (WGS) entry which is preliminary data.</text>
</comment>
<dbReference type="PANTHER" id="PTHR43226:SF4">
    <property type="entry name" value="XAA-PRO AMINOPEPTIDASE 3"/>
    <property type="match status" value="1"/>
</dbReference>
<evidence type="ECO:0000256" key="3">
    <source>
        <dbReference type="ARBA" id="ARBA00022723"/>
    </source>
</evidence>
<dbReference type="Proteomes" id="UP001205105">
    <property type="component" value="Unassembled WGS sequence"/>
</dbReference>
<sequence>MSHDRPLEPGVVLTIEPGLYIPDDEAFGPFAGIGVRIEDDVAITERGREVLSKDVPVAPDEVEALVGGS</sequence>
<evidence type="ECO:0000313" key="8">
    <source>
        <dbReference type="Proteomes" id="UP001205105"/>
    </source>
</evidence>
<keyword evidence="5" id="KW-0464">Manganese</keyword>
<gene>
    <name evidence="7" type="ORF">COHA_003424</name>
</gene>
<evidence type="ECO:0000313" key="7">
    <source>
        <dbReference type="EMBL" id="KAI7842913.1"/>
    </source>
</evidence>
<organism evidence="7 8">
    <name type="scientific">Chlorella ohadii</name>
    <dbReference type="NCBI Taxonomy" id="2649997"/>
    <lineage>
        <taxon>Eukaryota</taxon>
        <taxon>Viridiplantae</taxon>
        <taxon>Chlorophyta</taxon>
        <taxon>core chlorophytes</taxon>
        <taxon>Trebouxiophyceae</taxon>
        <taxon>Chlorellales</taxon>
        <taxon>Chlorellaceae</taxon>
        <taxon>Chlorella clade</taxon>
        <taxon>Chlorella</taxon>
    </lineage>
</organism>
<reference evidence="7" key="1">
    <citation type="submission" date="2020-11" db="EMBL/GenBank/DDBJ databases">
        <title>Chlorella ohadii genome sequencing and assembly.</title>
        <authorList>
            <person name="Murik O."/>
            <person name="Treves H."/>
            <person name="Kedem I."/>
            <person name="Shotland Y."/>
            <person name="Kaplan A."/>
        </authorList>
    </citation>
    <scope>NUCLEOTIDE SEQUENCE</scope>
    <source>
        <strain evidence="7">1</strain>
    </source>
</reference>
<dbReference type="InterPro" id="IPR052433">
    <property type="entry name" value="X-Pro_dipept-like"/>
</dbReference>
<dbReference type="Gene3D" id="3.90.230.10">
    <property type="entry name" value="Creatinase/methionine aminopeptidase superfamily"/>
    <property type="match status" value="1"/>
</dbReference>
<dbReference type="Pfam" id="PF00557">
    <property type="entry name" value="Peptidase_M24"/>
    <property type="match status" value="1"/>
</dbReference>